<keyword evidence="6" id="KW-1185">Reference proteome</keyword>
<dbReference type="STRING" id="1095630.A0A2J6SMD0"/>
<dbReference type="Proteomes" id="UP000235371">
    <property type="component" value="Unassembled WGS sequence"/>
</dbReference>
<evidence type="ECO:0000256" key="1">
    <source>
        <dbReference type="ARBA" id="ARBA00022729"/>
    </source>
</evidence>
<dbReference type="RefSeq" id="XP_024728819.1">
    <property type="nucleotide sequence ID" value="XM_024884089.1"/>
</dbReference>
<accession>A0A2J6SMD0</accession>
<dbReference type="Pfam" id="PF10342">
    <property type="entry name" value="Kre9_KNH"/>
    <property type="match status" value="1"/>
</dbReference>
<dbReference type="OrthoDB" id="2260257at2759"/>
<dbReference type="PANTHER" id="PTHR40633:SF1">
    <property type="entry name" value="GPI ANCHORED SERINE-THREONINE RICH PROTEIN (AFU_ORTHOLOGUE AFUA_1G03630)"/>
    <property type="match status" value="1"/>
</dbReference>
<name>A0A2J6SMD0_9HELO</name>
<feature type="region of interest" description="Disordered" evidence="2">
    <location>
        <begin position="188"/>
        <end position="215"/>
    </location>
</feature>
<feature type="chain" id="PRO_5014385291" description="Yeast cell wall synthesis Kre9/Knh1-like N-terminal domain-containing protein" evidence="3">
    <location>
        <begin position="20"/>
        <end position="240"/>
    </location>
</feature>
<organism evidence="5 6">
    <name type="scientific">Hyaloscypha bicolor E</name>
    <dbReference type="NCBI Taxonomy" id="1095630"/>
    <lineage>
        <taxon>Eukaryota</taxon>
        <taxon>Fungi</taxon>
        <taxon>Dikarya</taxon>
        <taxon>Ascomycota</taxon>
        <taxon>Pezizomycotina</taxon>
        <taxon>Leotiomycetes</taxon>
        <taxon>Helotiales</taxon>
        <taxon>Hyaloscyphaceae</taxon>
        <taxon>Hyaloscypha</taxon>
        <taxon>Hyaloscypha bicolor</taxon>
    </lineage>
</organism>
<dbReference type="InterPro" id="IPR052982">
    <property type="entry name" value="SRP1/TIP1-like"/>
</dbReference>
<dbReference type="AlphaFoldDB" id="A0A2J6SMD0"/>
<gene>
    <name evidence="5" type="ORF">K444DRAFT_637154</name>
</gene>
<dbReference type="InterPro" id="IPR018466">
    <property type="entry name" value="Kre9/Knh1-like_N"/>
</dbReference>
<dbReference type="PANTHER" id="PTHR40633">
    <property type="entry name" value="MATRIX PROTEIN, PUTATIVE (AFU_ORTHOLOGUE AFUA_8G05410)-RELATED"/>
    <property type="match status" value="1"/>
</dbReference>
<proteinExistence type="predicted"/>
<evidence type="ECO:0000256" key="2">
    <source>
        <dbReference type="SAM" id="MobiDB-lite"/>
    </source>
</evidence>
<feature type="signal peptide" evidence="3">
    <location>
        <begin position="1"/>
        <end position="19"/>
    </location>
</feature>
<keyword evidence="1 3" id="KW-0732">Signal</keyword>
<feature type="domain" description="Yeast cell wall synthesis Kre9/Knh1-like N-terminal" evidence="4">
    <location>
        <begin position="32"/>
        <end position="123"/>
    </location>
</feature>
<reference evidence="5 6" key="1">
    <citation type="submission" date="2016-04" db="EMBL/GenBank/DDBJ databases">
        <title>A degradative enzymes factory behind the ericoid mycorrhizal symbiosis.</title>
        <authorList>
            <consortium name="DOE Joint Genome Institute"/>
            <person name="Martino E."/>
            <person name="Morin E."/>
            <person name="Grelet G."/>
            <person name="Kuo A."/>
            <person name="Kohler A."/>
            <person name="Daghino S."/>
            <person name="Barry K."/>
            <person name="Choi C."/>
            <person name="Cichocki N."/>
            <person name="Clum A."/>
            <person name="Copeland A."/>
            <person name="Hainaut M."/>
            <person name="Haridas S."/>
            <person name="Labutti K."/>
            <person name="Lindquist E."/>
            <person name="Lipzen A."/>
            <person name="Khouja H.-R."/>
            <person name="Murat C."/>
            <person name="Ohm R."/>
            <person name="Olson A."/>
            <person name="Spatafora J."/>
            <person name="Veneault-Fourrey C."/>
            <person name="Henrissat B."/>
            <person name="Grigoriev I."/>
            <person name="Martin F."/>
            <person name="Perotto S."/>
        </authorList>
    </citation>
    <scope>NUCLEOTIDE SEQUENCE [LARGE SCALE GENOMIC DNA]</scope>
    <source>
        <strain evidence="5 6">E</strain>
    </source>
</reference>
<dbReference type="EMBL" id="KZ613912">
    <property type="protein sequence ID" value="PMD51915.1"/>
    <property type="molecule type" value="Genomic_DNA"/>
</dbReference>
<dbReference type="GeneID" id="36592166"/>
<protein>
    <recommendedName>
        <fullName evidence="4">Yeast cell wall synthesis Kre9/Knh1-like N-terminal domain-containing protein</fullName>
    </recommendedName>
</protein>
<evidence type="ECO:0000259" key="4">
    <source>
        <dbReference type="Pfam" id="PF10342"/>
    </source>
</evidence>
<evidence type="ECO:0000313" key="5">
    <source>
        <dbReference type="EMBL" id="PMD51915.1"/>
    </source>
</evidence>
<evidence type="ECO:0000313" key="6">
    <source>
        <dbReference type="Proteomes" id="UP000235371"/>
    </source>
</evidence>
<evidence type="ECO:0000256" key="3">
    <source>
        <dbReference type="SAM" id="SignalP"/>
    </source>
</evidence>
<sequence>MRSSFVSGAVLAFASAVFATGPTPGFDPITSPFQDENVPAGKPFEIVWEPSKDYAGTVTIQLLQGATVSTLSAGDVIKGGIDSKVGTYTWDVPTSLKYFATYGFSITQDTNTTCFQYSFPFHVTGLSGSSSSAAVDSGKTSTVTMHLSTGSNYVASSTTISNSTTSALTSTRSSNATLSSTIARTTAKTTATTTATPTKATQTSATSSSATPSPTKNAAVVQVATGSFALIGGLVLALAL</sequence>
<dbReference type="InParanoid" id="A0A2J6SMD0"/>